<dbReference type="PATRIC" id="fig|316.97.peg.1112"/>
<evidence type="ECO:0008006" key="4">
    <source>
        <dbReference type="Google" id="ProtNLM"/>
    </source>
</evidence>
<dbReference type="Pfam" id="PF09954">
    <property type="entry name" value="DUF2188"/>
    <property type="match status" value="1"/>
</dbReference>
<dbReference type="AlphaFoldDB" id="A0A023WQ87"/>
<sequence>MEIYHITHEDDRWVLREEGDQRALLEAGNRQDILDETHDYMKLRTALVNVHGDDGSIEEEHRYPQEQNPLETRG</sequence>
<name>A0A023WQ87_STUST</name>
<dbReference type="InterPro" id="IPR018691">
    <property type="entry name" value="DUF2188"/>
</dbReference>
<reference evidence="2 3" key="1">
    <citation type="submission" date="2014-03" db="EMBL/GenBank/DDBJ databases">
        <title>Complete genome sequence of Pseudomonas stutzeri 19SMN4.</title>
        <authorList>
            <person name="Brunet-Galmes I."/>
            <person name="Nogales B."/>
            <person name="Busquets A."/>
            <person name="Pena A."/>
            <person name="Gomila M."/>
            <person name="Garcia-Valdes E."/>
            <person name="Lalucat J."/>
            <person name="Bennasar A."/>
            <person name="Bosch R."/>
        </authorList>
    </citation>
    <scope>NUCLEOTIDE SEQUENCE [LARGE SCALE GENOMIC DNA]</scope>
    <source>
        <strain evidence="2 3">19SMN4</strain>
    </source>
</reference>
<dbReference type="Proteomes" id="UP000025238">
    <property type="component" value="Chromosome"/>
</dbReference>
<accession>A0A023WQ87</accession>
<feature type="compositionally biased region" description="Polar residues" evidence="1">
    <location>
        <begin position="65"/>
        <end position="74"/>
    </location>
</feature>
<evidence type="ECO:0000256" key="1">
    <source>
        <dbReference type="SAM" id="MobiDB-lite"/>
    </source>
</evidence>
<protein>
    <recommendedName>
        <fullName evidence="4">DUF2188 domain-containing protein</fullName>
    </recommendedName>
</protein>
<proteinExistence type="predicted"/>
<organism evidence="2 3">
    <name type="scientific">Stutzerimonas stutzeri</name>
    <name type="common">Pseudomonas stutzeri</name>
    <dbReference type="NCBI Taxonomy" id="316"/>
    <lineage>
        <taxon>Bacteria</taxon>
        <taxon>Pseudomonadati</taxon>
        <taxon>Pseudomonadota</taxon>
        <taxon>Gammaproteobacteria</taxon>
        <taxon>Pseudomonadales</taxon>
        <taxon>Pseudomonadaceae</taxon>
        <taxon>Stutzerimonas</taxon>
    </lineage>
</organism>
<evidence type="ECO:0000313" key="3">
    <source>
        <dbReference type="Proteomes" id="UP000025238"/>
    </source>
</evidence>
<feature type="compositionally biased region" description="Basic and acidic residues" evidence="1">
    <location>
        <begin position="53"/>
        <end position="64"/>
    </location>
</feature>
<dbReference type="KEGG" id="pstu:UIB01_05480"/>
<feature type="region of interest" description="Disordered" evidence="1">
    <location>
        <begin position="53"/>
        <end position="74"/>
    </location>
</feature>
<dbReference type="EMBL" id="CP007509">
    <property type="protein sequence ID" value="AHY41959.1"/>
    <property type="molecule type" value="Genomic_DNA"/>
</dbReference>
<gene>
    <name evidence="2" type="ORF">UIB01_05480</name>
</gene>
<evidence type="ECO:0000313" key="2">
    <source>
        <dbReference type="EMBL" id="AHY41959.1"/>
    </source>
</evidence>